<evidence type="ECO:0000313" key="4">
    <source>
        <dbReference type="EMBL" id="PZR00434.1"/>
    </source>
</evidence>
<dbReference type="CDD" id="cd09971">
    <property type="entry name" value="SdiA-regulated"/>
    <property type="match status" value="1"/>
</dbReference>
<sequence length="283" mass="31343">MLSWHIRVVPYVYHRAVMWLHPEQRDSAIWLPDYRADLNGMKIEGLTENVSGLTFNPETGTLFTVINRPPQVAELTTDGKLLRILPVNGARDPEGITHVEGDLYVIADEADQRLAWVHIDALTQEIALEGAPSLSLNLGALHNLGFEGVSWDSKNDDLLIVQEALPLRVMILSGLKEVIEGGPMKVDIRDWTASNASTLFMRDLSSLTLHEPTGHVLLLSHMSQMIVEYAADGRPVSMMTLPGVPQAEGIAVGAKGEIFVVSEPNLFYRFVRQTPPHWLASGR</sequence>
<keyword evidence="3" id="KW-0472">Membrane</keyword>
<reference evidence="4 5" key="1">
    <citation type="submission" date="2017-08" db="EMBL/GenBank/DDBJ databases">
        <title>Infants hospitalized years apart are colonized by the same room-sourced microbial strains.</title>
        <authorList>
            <person name="Brooks B."/>
            <person name="Olm M.R."/>
            <person name="Firek B.A."/>
            <person name="Baker R."/>
            <person name="Thomas B.C."/>
            <person name="Morowitz M.J."/>
            <person name="Banfield J.F."/>
        </authorList>
    </citation>
    <scope>NUCLEOTIDE SEQUENCE [LARGE SCALE GENOMIC DNA]</scope>
    <source>
        <strain evidence="4">S2_003_000_R2_11</strain>
    </source>
</reference>
<accession>A0A2W5UAM7</accession>
<dbReference type="GO" id="GO:0003677">
    <property type="term" value="F:DNA binding"/>
    <property type="evidence" value="ECO:0007669"/>
    <property type="project" value="UniProtKB-KW"/>
</dbReference>
<organism evidence="4 5">
    <name type="scientific">Cereibacter sphaeroides</name>
    <name type="common">Rhodobacter sphaeroides</name>
    <dbReference type="NCBI Taxonomy" id="1063"/>
    <lineage>
        <taxon>Bacteria</taxon>
        <taxon>Pseudomonadati</taxon>
        <taxon>Pseudomonadota</taxon>
        <taxon>Alphaproteobacteria</taxon>
        <taxon>Rhodobacterales</taxon>
        <taxon>Paracoccaceae</taxon>
        <taxon>Cereibacter</taxon>
    </lineage>
</organism>
<proteinExistence type="predicted"/>
<name>A0A2W5UAM7_CERSP</name>
<keyword evidence="2" id="KW-1003">Cell membrane</keyword>
<comment type="subcellular location">
    <subcellularLocation>
        <location evidence="1">Cell membrane</location>
    </subcellularLocation>
</comment>
<comment type="caution">
    <text evidence="4">The sequence shown here is derived from an EMBL/GenBank/DDBJ whole genome shotgun (WGS) entry which is preliminary data.</text>
</comment>
<dbReference type="SUPFAM" id="SSF50956">
    <property type="entry name" value="Thermostable phytase (3-phytase)"/>
    <property type="match status" value="1"/>
</dbReference>
<protein>
    <submittedName>
        <fullName evidence="4">DNA-binding protein</fullName>
    </submittedName>
</protein>
<dbReference type="Proteomes" id="UP000248975">
    <property type="component" value="Unassembled WGS sequence"/>
</dbReference>
<dbReference type="Pfam" id="PF06977">
    <property type="entry name" value="SdiA-regulated"/>
    <property type="match status" value="1"/>
</dbReference>
<keyword evidence="4" id="KW-0238">DNA-binding</keyword>
<dbReference type="AlphaFoldDB" id="A0A2W5UAM7"/>
<dbReference type="EMBL" id="QFQS01000001">
    <property type="protein sequence ID" value="PZR00434.1"/>
    <property type="molecule type" value="Genomic_DNA"/>
</dbReference>
<dbReference type="InterPro" id="IPR009722">
    <property type="entry name" value="YjiK/CarP"/>
</dbReference>
<evidence type="ECO:0000313" key="5">
    <source>
        <dbReference type="Proteomes" id="UP000248975"/>
    </source>
</evidence>
<dbReference type="GO" id="GO:0005886">
    <property type="term" value="C:plasma membrane"/>
    <property type="evidence" value="ECO:0007669"/>
    <property type="project" value="UniProtKB-SubCell"/>
</dbReference>
<gene>
    <name evidence="4" type="ORF">DI533_07645</name>
</gene>
<evidence type="ECO:0000256" key="1">
    <source>
        <dbReference type="ARBA" id="ARBA00004236"/>
    </source>
</evidence>
<evidence type="ECO:0000256" key="2">
    <source>
        <dbReference type="ARBA" id="ARBA00022475"/>
    </source>
</evidence>
<evidence type="ECO:0000256" key="3">
    <source>
        <dbReference type="ARBA" id="ARBA00023136"/>
    </source>
</evidence>